<sequence length="326" mass="35767">MTLPIPAFAEIRAAFEAICQKRWNGVRGIELFNSGKPGPTVGITMMTHGNEPSGLAPYWYYTQVEPLLPRLHCGKVVFILSNLDAAERYFALPANASMDERISTRGIALNMNRLPEDILTLHNDSRSEVTRVQELAPLWATFDTGMDIHSTSLESAPMIVGHPTVKAELIKGFPIDVLISGISSAMRLKPAFHFYGTQRTDSSHLLIETGSHENPLSFQRAIACAEALLANMGLLEQVFADDAPAVNYLHYAVTSSLYFPNESYRTTEIFPNFAPITKGQILAAGNGAPLLAEHDGHALMCFATGKPPCLKEEALFLSQPVKTLRL</sequence>
<dbReference type="EMBL" id="VAFM01000001">
    <property type="protein sequence ID" value="TKW61575.1"/>
    <property type="molecule type" value="Genomic_DNA"/>
</dbReference>
<evidence type="ECO:0008006" key="3">
    <source>
        <dbReference type="Google" id="ProtNLM"/>
    </source>
</evidence>
<evidence type="ECO:0000313" key="1">
    <source>
        <dbReference type="EMBL" id="TKW61575.1"/>
    </source>
</evidence>
<comment type="caution">
    <text evidence="1">The sequence shown here is derived from an EMBL/GenBank/DDBJ whole genome shotgun (WGS) entry which is preliminary data.</text>
</comment>
<name>A0A6N4RC40_BLAVI</name>
<reference evidence="1 2" key="1">
    <citation type="journal article" date="2017" name="Nat. Commun.">
        <title>In situ click chemistry generation of cyclooxygenase-2 inhibitors.</title>
        <authorList>
            <person name="Bhardwaj A."/>
            <person name="Kaur J."/>
            <person name="Wuest M."/>
            <person name="Wuest F."/>
        </authorList>
    </citation>
    <scope>NUCLEOTIDE SEQUENCE [LARGE SCALE GENOMIC DNA]</scope>
    <source>
        <strain evidence="1">S2_018_000_R2_106</strain>
    </source>
</reference>
<dbReference type="AlphaFoldDB" id="A0A6N4RC40"/>
<gene>
    <name evidence="1" type="ORF">DI628_02825</name>
</gene>
<dbReference type="Gene3D" id="3.40.630.10">
    <property type="entry name" value="Zn peptidases"/>
    <property type="match status" value="1"/>
</dbReference>
<dbReference type="Proteomes" id="UP000320948">
    <property type="component" value="Unassembled WGS sequence"/>
</dbReference>
<accession>A0A6N4RC40</accession>
<organism evidence="1 2">
    <name type="scientific">Blastochloris viridis</name>
    <name type="common">Rhodopseudomonas viridis</name>
    <dbReference type="NCBI Taxonomy" id="1079"/>
    <lineage>
        <taxon>Bacteria</taxon>
        <taxon>Pseudomonadati</taxon>
        <taxon>Pseudomonadota</taxon>
        <taxon>Alphaproteobacteria</taxon>
        <taxon>Hyphomicrobiales</taxon>
        <taxon>Blastochloridaceae</taxon>
        <taxon>Blastochloris</taxon>
    </lineage>
</organism>
<protein>
    <recommendedName>
        <fullName evidence="3">Succinylglutamate desuccinylase</fullName>
    </recommendedName>
</protein>
<dbReference type="SUPFAM" id="SSF53187">
    <property type="entry name" value="Zn-dependent exopeptidases"/>
    <property type="match status" value="1"/>
</dbReference>
<evidence type="ECO:0000313" key="2">
    <source>
        <dbReference type="Proteomes" id="UP000320948"/>
    </source>
</evidence>
<proteinExistence type="predicted"/>